<dbReference type="PANTHER" id="PTHR45586">
    <property type="entry name" value="TPR REPEAT-CONTAINING PROTEIN PA4667"/>
    <property type="match status" value="1"/>
</dbReference>
<dbReference type="SUPFAM" id="SSF48452">
    <property type="entry name" value="TPR-like"/>
    <property type="match status" value="1"/>
</dbReference>
<keyword evidence="6" id="KW-1185">Reference proteome</keyword>
<dbReference type="Proteomes" id="UP001595616">
    <property type="component" value="Unassembled WGS sequence"/>
</dbReference>
<comment type="caution">
    <text evidence="5">The sequence shown here is derived from an EMBL/GenBank/DDBJ whole genome shotgun (WGS) entry which is preliminary data.</text>
</comment>
<keyword evidence="4" id="KW-0732">Signal</keyword>
<feature type="repeat" description="TPR" evidence="3">
    <location>
        <begin position="122"/>
        <end position="155"/>
    </location>
</feature>
<dbReference type="Pfam" id="PF13432">
    <property type="entry name" value="TPR_16"/>
    <property type="match status" value="1"/>
</dbReference>
<feature type="repeat" description="TPR" evidence="3">
    <location>
        <begin position="197"/>
        <end position="230"/>
    </location>
</feature>
<organism evidence="5 6">
    <name type="scientific">Lacihabitans lacunae</name>
    <dbReference type="NCBI Taxonomy" id="1028214"/>
    <lineage>
        <taxon>Bacteria</taxon>
        <taxon>Pseudomonadati</taxon>
        <taxon>Bacteroidota</taxon>
        <taxon>Cytophagia</taxon>
        <taxon>Cytophagales</taxon>
        <taxon>Leadbetterellaceae</taxon>
        <taxon>Lacihabitans</taxon>
    </lineage>
</organism>
<sequence>MSIRTSALLFFLFTSFLLKAQSPLTPGFTMLETGKFNDAKAFFEHYLESDGQNPTALLCYGRALGLSGNPTKALEVFGDLKKKSPDSYEVALNIAEAYMWSKDYSIAKSHYEELVKRDSTSFSANLGLANANSELKDYDSALKYIGKALEIQPTNGNALTSQKFMFLGKSAVMMGIGRRDQSEILLKKILENNPEDEDGMINLATLYSIMGKYKEALGFYERLLKSESKKVDAAIGTAQVKNKQKKNKEALEWMQKAIDMSDSTSAFKAQMGYVDALGWNKRFKEAFQKISELEQTFPKEKEGTLAARGRLGIWSKGFKVGAGYYLKLLEISPKSFEGNLGYADANHAMGMDNKSFEYVRKTLGYYPGQIDASQFLDRLYMGHDPNFTPKVYFSRDNGGNASQNISLKGSLDPSPLINTFVQYYQREVYNINQERNDQNSLVVKQITVGASKRQNGILKYGGALSLIQAPQGSSLVTDVNTEWKAGKYQIIELNYRGELQTFNADLINQNLKQKNFNLNYNLFLPSKIGLYSQIIRTQISDGNNRNLIFASLYYLAFEAPVFKLGVNYGGFGFKNQVPQLYFSPDKFRNYELFVAAENLGKPKTKFIYQATFAKGLQKISSEKYQGIYRFDIKCGLKFTPRLHALAYFLKSNSAASSVQGFTYNEWGINAGWIINKHTF</sequence>
<gene>
    <name evidence="5" type="ORF">ACFOOI_13460</name>
</gene>
<dbReference type="SMART" id="SM00028">
    <property type="entry name" value="TPR"/>
    <property type="match status" value="4"/>
</dbReference>
<evidence type="ECO:0000256" key="4">
    <source>
        <dbReference type="SAM" id="SignalP"/>
    </source>
</evidence>
<name>A0ABV7YWZ0_9BACT</name>
<feature type="chain" id="PRO_5046909888" evidence="4">
    <location>
        <begin position="21"/>
        <end position="679"/>
    </location>
</feature>
<dbReference type="InterPro" id="IPR051012">
    <property type="entry name" value="CellSynth/LPSAsmb/PSIAsmb"/>
</dbReference>
<keyword evidence="2 3" id="KW-0802">TPR repeat</keyword>
<evidence type="ECO:0000256" key="2">
    <source>
        <dbReference type="ARBA" id="ARBA00022803"/>
    </source>
</evidence>
<dbReference type="Pfam" id="PF13431">
    <property type="entry name" value="TPR_17"/>
    <property type="match status" value="1"/>
</dbReference>
<dbReference type="InterPro" id="IPR019734">
    <property type="entry name" value="TPR_rpt"/>
</dbReference>
<evidence type="ECO:0000256" key="3">
    <source>
        <dbReference type="PROSITE-ProRule" id="PRU00339"/>
    </source>
</evidence>
<accession>A0ABV7YWZ0</accession>
<dbReference type="PANTHER" id="PTHR45586:SF1">
    <property type="entry name" value="LIPOPOLYSACCHARIDE ASSEMBLY PROTEIN B"/>
    <property type="match status" value="1"/>
</dbReference>
<dbReference type="PROSITE" id="PS50005">
    <property type="entry name" value="TPR"/>
    <property type="match status" value="2"/>
</dbReference>
<dbReference type="Gene3D" id="1.25.40.10">
    <property type="entry name" value="Tetratricopeptide repeat domain"/>
    <property type="match status" value="2"/>
</dbReference>
<dbReference type="EMBL" id="JBHRYQ010000001">
    <property type="protein sequence ID" value="MFC3811664.1"/>
    <property type="molecule type" value="Genomic_DNA"/>
</dbReference>
<reference evidence="6" key="1">
    <citation type="journal article" date="2019" name="Int. J. Syst. Evol. Microbiol.">
        <title>The Global Catalogue of Microorganisms (GCM) 10K type strain sequencing project: providing services to taxonomists for standard genome sequencing and annotation.</title>
        <authorList>
            <consortium name="The Broad Institute Genomics Platform"/>
            <consortium name="The Broad Institute Genome Sequencing Center for Infectious Disease"/>
            <person name="Wu L."/>
            <person name="Ma J."/>
        </authorList>
    </citation>
    <scope>NUCLEOTIDE SEQUENCE [LARGE SCALE GENOMIC DNA]</scope>
    <source>
        <strain evidence="6">CECT 7956</strain>
    </source>
</reference>
<feature type="signal peptide" evidence="4">
    <location>
        <begin position="1"/>
        <end position="20"/>
    </location>
</feature>
<evidence type="ECO:0000313" key="6">
    <source>
        <dbReference type="Proteomes" id="UP001595616"/>
    </source>
</evidence>
<evidence type="ECO:0000313" key="5">
    <source>
        <dbReference type="EMBL" id="MFC3811664.1"/>
    </source>
</evidence>
<dbReference type="RefSeq" id="WP_379838501.1">
    <property type="nucleotide sequence ID" value="NZ_JBHRYQ010000001.1"/>
</dbReference>
<protein>
    <submittedName>
        <fullName evidence="5">Tetratricopeptide repeat protein</fullName>
    </submittedName>
</protein>
<proteinExistence type="predicted"/>
<evidence type="ECO:0000256" key="1">
    <source>
        <dbReference type="ARBA" id="ARBA00022737"/>
    </source>
</evidence>
<keyword evidence="1" id="KW-0677">Repeat</keyword>
<dbReference type="InterPro" id="IPR011990">
    <property type="entry name" value="TPR-like_helical_dom_sf"/>
</dbReference>